<name>A0A640KNJ3_LEITA</name>
<keyword evidence="2" id="KW-1185">Reference proteome</keyword>
<protein>
    <submittedName>
        <fullName evidence="1">Uncharacterized protein</fullName>
    </submittedName>
</protein>
<evidence type="ECO:0000313" key="1">
    <source>
        <dbReference type="EMBL" id="GET90821.1"/>
    </source>
</evidence>
<comment type="caution">
    <text evidence="1">The sequence shown here is derived from an EMBL/GenBank/DDBJ whole genome shotgun (WGS) entry which is preliminary data.</text>
</comment>
<accession>A0A640KNJ3</accession>
<dbReference type="VEuPathDB" id="TriTrypDB:LtaPh_3021900"/>
<dbReference type="EMBL" id="BLBS01000043">
    <property type="protein sequence ID" value="GET90821.1"/>
    <property type="molecule type" value="Genomic_DNA"/>
</dbReference>
<gene>
    <name evidence="1" type="ORF">LtaPh_3021900</name>
</gene>
<dbReference type="AlphaFoldDB" id="A0A640KNJ3"/>
<evidence type="ECO:0000313" key="2">
    <source>
        <dbReference type="Proteomes" id="UP000419144"/>
    </source>
</evidence>
<proteinExistence type="predicted"/>
<reference evidence="1" key="1">
    <citation type="submission" date="2019-11" db="EMBL/GenBank/DDBJ databases">
        <title>Leishmania tarentolae CDS.</title>
        <authorList>
            <person name="Goto Y."/>
            <person name="Yamagishi J."/>
        </authorList>
    </citation>
    <scope>NUCLEOTIDE SEQUENCE [LARGE SCALE GENOMIC DNA]</scope>
    <source>
        <strain evidence="1">Parrot Tar II</strain>
    </source>
</reference>
<dbReference type="OrthoDB" id="273377at2759"/>
<organism evidence="1 2">
    <name type="scientific">Leishmania tarentolae</name>
    <name type="common">Sauroleishmania tarentolae</name>
    <dbReference type="NCBI Taxonomy" id="5689"/>
    <lineage>
        <taxon>Eukaryota</taxon>
        <taxon>Discoba</taxon>
        <taxon>Euglenozoa</taxon>
        <taxon>Kinetoplastea</taxon>
        <taxon>Metakinetoplastina</taxon>
        <taxon>Trypanosomatida</taxon>
        <taxon>Trypanosomatidae</taxon>
        <taxon>Leishmaniinae</taxon>
        <taxon>Leishmania</taxon>
        <taxon>lizard Leishmania</taxon>
    </lineage>
</organism>
<dbReference type="Proteomes" id="UP000419144">
    <property type="component" value="Unassembled WGS sequence"/>
</dbReference>
<sequence>MVLTVPPFGPPTPPAFLSWFLCPPPPSVLAIAFLCTVNAIMRVFVLVAVRCGDGCVTTHPPSVWHLQESVRARSPSCYHATSGGYLWTRDALFRTLRRTHEVKAPESGLENEGAAQGARSPAPPCFYFFSALLDVGNNEEDVGLVAMLLMQLCVAWPDPIAAHMEVCRVCRSDLPCARTVSLLTAPLVDAETDDPSWQLQHLTREEELLVLLADEIEATAATQEAFLARWGVHNAWDYTRALQGRSWWVSGGMVAVLPSQATTKVVESVLMLELSRMVKARPPLPRCSENCRDLSETFEEALAHGILEKELTHSMKAYLRNEVEQRIESRALHQMTVVMPPAMALFLRSAPSSVLHDCLLYHTTDCPLFAMESGRCEVAQRSGHRVSPLVVPGTSPTAFVCPTKASLSSDDVVEWQCRVADDETSRLTDLFREYDLLLSGDGYVRVPLAPVSRYVFTQLLCQSELPSALMRPFMRQHSLVTRPACERNCRADSGATSRRSSPPTEEEIVLGIKVTWAVERWRTALRRGSEAVPPIRLPMWNEEPSLWKDELCRWVQKGMRNAQREVAELYSVEEGVDTCPTFREEECVAGTVSSLQIASSDTASPLQRCRGAALEQLERKLFAPFSSSYRGSSTEWLGHALRDMAREQVDVASNMALHEHVGASLAGPAPAACGAASANFLCSSASDSCSNATSEDGTESAGTLLKQEAEGLLAQLAELEVVLQDEVANKTTIPLARASDSQITDSGHSVATALTSDQETEVMPWLTAADIQEVTRSEVFLNHIQLLQSEMEQDP</sequence>